<feature type="region of interest" description="Disordered" evidence="1">
    <location>
        <begin position="166"/>
        <end position="193"/>
    </location>
</feature>
<proteinExistence type="predicted"/>
<dbReference type="SUPFAM" id="SSF57850">
    <property type="entry name" value="RING/U-box"/>
    <property type="match status" value="1"/>
</dbReference>
<feature type="transmembrane region" description="Helical" evidence="2">
    <location>
        <begin position="113"/>
        <end position="146"/>
    </location>
</feature>
<evidence type="ECO:0000256" key="1">
    <source>
        <dbReference type="SAM" id="MobiDB-lite"/>
    </source>
</evidence>
<reference evidence="3" key="1">
    <citation type="submission" date="2021-01" db="EMBL/GenBank/DDBJ databases">
        <authorList>
            <person name="Corre E."/>
            <person name="Pelletier E."/>
            <person name="Niang G."/>
            <person name="Scheremetjew M."/>
            <person name="Finn R."/>
            <person name="Kale V."/>
            <person name="Holt S."/>
            <person name="Cochrane G."/>
            <person name="Meng A."/>
            <person name="Brown T."/>
            <person name="Cohen L."/>
        </authorList>
    </citation>
    <scope>NUCLEOTIDE SEQUENCE</scope>
    <source>
        <strain evidence="3">Fehren 1</strain>
    </source>
</reference>
<dbReference type="Pfam" id="PF22191">
    <property type="entry name" value="IBR_1"/>
    <property type="match status" value="1"/>
</dbReference>
<keyword evidence="2" id="KW-1133">Transmembrane helix</keyword>
<keyword evidence="2" id="KW-0812">Transmembrane</keyword>
<dbReference type="Gene3D" id="1.20.120.1750">
    <property type="match status" value="1"/>
</dbReference>
<accession>A0A7S3I282</accession>
<organism evidence="3">
    <name type="scientific">Favella ehrenbergii</name>
    <dbReference type="NCBI Taxonomy" id="182087"/>
    <lineage>
        <taxon>Eukaryota</taxon>
        <taxon>Sar</taxon>
        <taxon>Alveolata</taxon>
        <taxon>Ciliophora</taxon>
        <taxon>Intramacronucleata</taxon>
        <taxon>Spirotrichea</taxon>
        <taxon>Choreotrichia</taxon>
        <taxon>Tintinnida</taxon>
        <taxon>Xystonellidae</taxon>
        <taxon>Favella</taxon>
    </lineage>
</organism>
<name>A0A7S3I282_9SPIT</name>
<feature type="transmembrane region" description="Helical" evidence="2">
    <location>
        <begin position="71"/>
        <end position="93"/>
    </location>
</feature>
<gene>
    <name evidence="3" type="ORF">FEHR0123_LOCUS5822</name>
</gene>
<evidence type="ECO:0008006" key="4">
    <source>
        <dbReference type="Google" id="ProtNLM"/>
    </source>
</evidence>
<dbReference type="AlphaFoldDB" id="A0A7S3I282"/>
<sequence>MCRTRIEKNKGCNHMTCGLCGYEFCWACGASATSADNHFGFMRGCGVGMMDESVKPGDATVRSPCKQICAIVFKVLCMIILYPFFLVFYMPFACAYGAGLAGHRVGGGCLGAFIFGFFGFMIGLILNICFIPFMLIVTFCFLLVVIFRCFRCICCRRCHCDDPEQARRAEEENRRNAEQELERRKALGKDGKS</sequence>
<evidence type="ECO:0000256" key="2">
    <source>
        <dbReference type="SAM" id="Phobius"/>
    </source>
</evidence>
<dbReference type="EMBL" id="HBIE01019022">
    <property type="protein sequence ID" value="CAE0310904.1"/>
    <property type="molecule type" value="Transcribed_RNA"/>
</dbReference>
<keyword evidence="2" id="KW-0472">Membrane</keyword>
<evidence type="ECO:0000313" key="3">
    <source>
        <dbReference type="EMBL" id="CAE0310904.1"/>
    </source>
</evidence>
<dbReference type="CDD" id="cd20336">
    <property type="entry name" value="Rcat_RBR"/>
    <property type="match status" value="1"/>
</dbReference>
<protein>
    <recommendedName>
        <fullName evidence="4">RING-type domain-containing protein</fullName>
    </recommendedName>
</protein>